<dbReference type="Proteomes" id="UP000604117">
    <property type="component" value="Unassembled WGS sequence"/>
</dbReference>
<keyword evidence="4" id="KW-1185">Reference proteome</keyword>
<dbReference type="InterPro" id="IPR013538">
    <property type="entry name" value="ASHA1/2-like_C"/>
</dbReference>
<dbReference type="InterPro" id="IPR023393">
    <property type="entry name" value="START-like_dom_sf"/>
</dbReference>
<comment type="similarity">
    <text evidence="1">Belongs to the AHA1 family.</text>
</comment>
<evidence type="ECO:0000313" key="3">
    <source>
        <dbReference type="EMBL" id="GIF76407.1"/>
    </source>
</evidence>
<evidence type="ECO:0000256" key="1">
    <source>
        <dbReference type="ARBA" id="ARBA00006817"/>
    </source>
</evidence>
<feature type="domain" description="Activator of Hsp90 ATPase homologue 1/2-like C-terminal" evidence="2">
    <location>
        <begin position="32"/>
        <end position="137"/>
    </location>
</feature>
<evidence type="ECO:0000259" key="2">
    <source>
        <dbReference type="Pfam" id="PF08327"/>
    </source>
</evidence>
<dbReference type="Pfam" id="PF08327">
    <property type="entry name" value="AHSA1"/>
    <property type="match status" value="1"/>
</dbReference>
<dbReference type="EMBL" id="BONE01000060">
    <property type="protein sequence ID" value="GIF76407.1"/>
    <property type="molecule type" value="Genomic_DNA"/>
</dbReference>
<protein>
    <recommendedName>
        <fullName evidence="2">Activator of Hsp90 ATPase homologue 1/2-like C-terminal domain-containing protein</fullName>
    </recommendedName>
</protein>
<evidence type="ECO:0000313" key="4">
    <source>
        <dbReference type="Proteomes" id="UP000604117"/>
    </source>
</evidence>
<name>A0ABQ4CYQ3_9ACTN</name>
<dbReference type="RefSeq" id="WP_203717281.1">
    <property type="nucleotide sequence ID" value="NZ_BONE01000060.1"/>
</dbReference>
<dbReference type="SUPFAM" id="SSF55961">
    <property type="entry name" value="Bet v1-like"/>
    <property type="match status" value="1"/>
</dbReference>
<comment type="caution">
    <text evidence="3">The sequence shown here is derived from an EMBL/GenBank/DDBJ whole genome shotgun (WGS) entry which is preliminary data.</text>
</comment>
<dbReference type="Gene3D" id="3.30.530.20">
    <property type="match status" value="1"/>
</dbReference>
<gene>
    <name evidence="3" type="ORF">Asi02nite_59250</name>
</gene>
<sequence length="179" mass="19679">MEAYEPSTLADASVEQAADGRATLVFVRDFPHPPHRVWRALTSPSEIGEWAPYTADRDLATTGPATLTMIDSDTRTDIAVEVTRVDPERTLVYSWGTDTLRWDLTPTAAGTRLTLRHTLEDPSWIAKVAAGWHICLDVADHLLTGNPIGPIRGEAARAHGWDALHDAYATKLNVPQEES</sequence>
<proteinExistence type="inferred from homology"/>
<accession>A0ABQ4CYQ3</accession>
<reference evidence="3 4" key="1">
    <citation type="submission" date="2021-01" db="EMBL/GenBank/DDBJ databases">
        <title>Whole genome shotgun sequence of Asanoa siamensis NBRC 107932.</title>
        <authorList>
            <person name="Komaki H."/>
            <person name="Tamura T."/>
        </authorList>
    </citation>
    <scope>NUCLEOTIDE SEQUENCE [LARGE SCALE GENOMIC DNA]</scope>
    <source>
        <strain evidence="3 4">NBRC 107932</strain>
    </source>
</reference>
<dbReference type="CDD" id="cd08899">
    <property type="entry name" value="SRPBCC_CalC_Aha1-like_6"/>
    <property type="match status" value="1"/>
</dbReference>
<organism evidence="3 4">
    <name type="scientific">Asanoa siamensis</name>
    <dbReference type="NCBI Taxonomy" id="926357"/>
    <lineage>
        <taxon>Bacteria</taxon>
        <taxon>Bacillati</taxon>
        <taxon>Actinomycetota</taxon>
        <taxon>Actinomycetes</taxon>
        <taxon>Micromonosporales</taxon>
        <taxon>Micromonosporaceae</taxon>
        <taxon>Asanoa</taxon>
    </lineage>
</organism>